<keyword evidence="2" id="KW-0732">Signal</keyword>
<feature type="region of interest" description="Disordered" evidence="1">
    <location>
        <begin position="42"/>
        <end position="84"/>
    </location>
</feature>
<protein>
    <submittedName>
        <fullName evidence="3">Uncharacterized protein</fullName>
    </submittedName>
</protein>
<name>A0A9P8I2A7_9PEZI</name>
<feature type="region of interest" description="Disordered" evidence="1">
    <location>
        <begin position="525"/>
        <end position="580"/>
    </location>
</feature>
<dbReference type="EMBL" id="JAGHQL010000147">
    <property type="protein sequence ID" value="KAH0537401.1"/>
    <property type="molecule type" value="Genomic_DNA"/>
</dbReference>
<proteinExistence type="predicted"/>
<dbReference type="OrthoDB" id="5426247at2759"/>
<feature type="chain" id="PRO_5040220200" evidence="2">
    <location>
        <begin position="23"/>
        <end position="602"/>
    </location>
</feature>
<feature type="compositionally biased region" description="Low complexity" evidence="1">
    <location>
        <begin position="530"/>
        <end position="577"/>
    </location>
</feature>
<sequence>MTRTLRMSSALLVLSLCSLVFASPNARLRFQARSFANSSTQTSTLSSSTVSSSSTTTWSTTWSTTSTSSHTLSSSSSSSSSTDSTITSFTSTTTTYSNTSVLDLEFLEPTTIIQGNTTIVGLPGPTITTPPNFDLTGLGQLDPALSSYIVENNIYSIDWADFIGFKNGSLIFKHPDLAPNATACPTFWVFPDEDEGDFVEIVTVMATSSQFCQTATLTLPPPPPAPQPLIVNGTNGTVLASSVLESTVLASTTSATKKVSTVYAQQPFTTPDFNSAATHKFTAVAIATASVDFGTPAQPIQPTQAIPGKVDTPSGVNNIDNAIASAIAHLFPDSSPSNGGPGQPKNSGSPGDNGSGAVISNILGAYIASALSGGTPGQINLPPQQGQVNGISYSVGPTAIVVNGKTYSPAAPTTIALPNGQTANIGPNGLTINNNFIPINSDGSTIQNPTSGSFNGVSYTITPGGSIVINGQTLSPSSPTSITLPGGQIVSIGPNGLVVDGTLLPLGLGPVTKMPLGLGLASATTTGPVTTSRSNSSGTASSTGSTSSKTTTITSSTATTSSASKTATTTSPKKAAAPGDKDPITLGTVLIVGLSSVLIAWL</sequence>
<evidence type="ECO:0000313" key="4">
    <source>
        <dbReference type="Proteomes" id="UP000698800"/>
    </source>
</evidence>
<dbReference type="Proteomes" id="UP000698800">
    <property type="component" value="Unassembled WGS sequence"/>
</dbReference>
<evidence type="ECO:0000256" key="1">
    <source>
        <dbReference type="SAM" id="MobiDB-lite"/>
    </source>
</evidence>
<organism evidence="3 4">
    <name type="scientific">Glutinoglossum americanum</name>
    <dbReference type="NCBI Taxonomy" id="1670608"/>
    <lineage>
        <taxon>Eukaryota</taxon>
        <taxon>Fungi</taxon>
        <taxon>Dikarya</taxon>
        <taxon>Ascomycota</taxon>
        <taxon>Pezizomycotina</taxon>
        <taxon>Geoglossomycetes</taxon>
        <taxon>Geoglossales</taxon>
        <taxon>Geoglossaceae</taxon>
        <taxon>Glutinoglossum</taxon>
    </lineage>
</organism>
<feature type="compositionally biased region" description="Polar residues" evidence="1">
    <location>
        <begin position="334"/>
        <end position="352"/>
    </location>
</feature>
<gene>
    <name evidence="3" type="ORF">FGG08_005800</name>
</gene>
<accession>A0A9P8I2A7</accession>
<feature type="signal peptide" evidence="2">
    <location>
        <begin position="1"/>
        <end position="22"/>
    </location>
</feature>
<comment type="caution">
    <text evidence="3">The sequence shown here is derived from an EMBL/GenBank/DDBJ whole genome shotgun (WGS) entry which is preliminary data.</text>
</comment>
<dbReference type="AlphaFoldDB" id="A0A9P8I2A7"/>
<feature type="region of interest" description="Disordered" evidence="1">
    <location>
        <begin position="330"/>
        <end position="354"/>
    </location>
</feature>
<keyword evidence="4" id="KW-1185">Reference proteome</keyword>
<reference evidence="3" key="1">
    <citation type="submission" date="2021-03" db="EMBL/GenBank/DDBJ databases">
        <title>Comparative genomics and phylogenomic investigation of the class Geoglossomycetes provide insights into ecological specialization and systematics.</title>
        <authorList>
            <person name="Melie T."/>
            <person name="Pirro S."/>
            <person name="Miller A.N."/>
            <person name="Quandt A."/>
        </authorList>
    </citation>
    <scope>NUCLEOTIDE SEQUENCE</scope>
    <source>
        <strain evidence="3">GBOQ0MN5Z8</strain>
    </source>
</reference>
<evidence type="ECO:0000256" key="2">
    <source>
        <dbReference type="SAM" id="SignalP"/>
    </source>
</evidence>
<evidence type="ECO:0000313" key="3">
    <source>
        <dbReference type="EMBL" id="KAH0537401.1"/>
    </source>
</evidence>